<evidence type="ECO:0000256" key="10">
    <source>
        <dbReference type="RuleBase" id="RU363035"/>
    </source>
</evidence>
<dbReference type="NCBIfam" id="TIGR00392">
    <property type="entry name" value="ileS"/>
    <property type="match status" value="1"/>
</dbReference>
<keyword evidence="6 10" id="KW-0648">Protein biosynthesis</keyword>
<dbReference type="GO" id="GO:0002161">
    <property type="term" value="F:aminoacyl-tRNA deacylase activity"/>
    <property type="evidence" value="ECO:0007669"/>
    <property type="project" value="InterPro"/>
</dbReference>
<keyword evidence="7 10" id="KW-0030">Aminoacyl-tRNA synthetase</keyword>
<dbReference type="FunFam" id="3.40.50.620:FF:000023">
    <property type="entry name" value="Isoleucyl-tRNA synthetase,cytoplasmic"/>
    <property type="match status" value="1"/>
</dbReference>
<dbReference type="InterPro" id="IPR014729">
    <property type="entry name" value="Rossmann-like_a/b/a_fold"/>
</dbReference>
<keyword evidence="3 10" id="KW-0436">Ligase</keyword>
<evidence type="ECO:0000256" key="3">
    <source>
        <dbReference type="ARBA" id="ARBA00022598"/>
    </source>
</evidence>
<reference evidence="13" key="1">
    <citation type="submission" date="2021-01" db="EMBL/GenBank/DDBJ databases">
        <authorList>
            <person name="Corre E."/>
            <person name="Pelletier E."/>
            <person name="Niang G."/>
            <person name="Scheremetjew M."/>
            <person name="Finn R."/>
            <person name="Kale V."/>
            <person name="Holt S."/>
            <person name="Cochrane G."/>
            <person name="Meng A."/>
            <person name="Brown T."/>
            <person name="Cohen L."/>
        </authorList>
    </citation>
    <scope>NUCLEOTIDE SEQUENCE</scope>
    <source>
        <strain evidence="13">SAG 36.94</strain>
    </source>
</reference>
<feature type="domain" description="Aminoacyl-tRNA synthetase class Ia" evidence="11">
    <location>
        <begin position="18"/>
        <end position="649"/>
    </location>
</feature>
<keyword evidence="5 10" id="KW-0067">ATP-binding</keyword>
<dbReference type="GO" id="GO:0006428">
    <property type="term" value="P:isoleucyl-tRNA aminoacylation"/>
    <property type="evidence" value="ECO:0007669"/>
    <property type="project" value="InterPro"/>
</dbReference>
<dbReference type="PANTHER" id="PTHR42780:SF1">
    <property type="entry name" value="ISOLEUCINE--TRNA LIGASE, CYTOPLASMIC"/>
    <property type="match status" value="1"/>
</dbReference>
<dbReference type="PROSITE" id="PS00178">
    <property type="entry name" value="AA_TRNA_LIGASE_I"/>
    <property type="match status" value="1"/>
</dbReference>
<dbReference type="Gene3D" id="3.40.50.620">
    <property type="entry name" value="HUPs"/>
    <property type="match status" value="2"/>
</dbReference>
<dbReference type="Pfam" id="PF00133">
    <property type="entry name" value="tRNA-synt_1"/>
    <property type="match status" value="1"/>
</dbReference>
<accession>A0A7S1TIQ0</accession>
<dbReference type="PRINTS" id="PR00984">
    <property type="entry name" value="TRNASYNTHILE"/>
</dbReference>
<dbReference type="CDD" id="cd07961">
    <property type="entry name" value="Anticodon_Ia_Ile_ABEc"/>
    <property type="match status" value="1"/>
</dbReference>
<dbReference type="InterPro" id="IPR002301">
    <property type="entry name" value="Ile-tRNA-ligase"/>
</dbReference>
<dbReference type="GO" id="GO:0005524">
    <property type="term" value="F:ATP binding"/>
    <property type="evidence" value="ECO:0007669"/>
    <property type="project" value="UniProtKB-KW"/>
</dbReference>
<dbReference type="GO" id="GO:0004822">
    <property type="term" value="F:isoleucine-tRNA ligase activity"/>
    <property type="evidence" value="ECO:0007669"/>
    <property type="project" value="UniProtKB-EC"/>
</dbReference>
<evidence type="ECO:0000259" key="12">
    <source>
        <dbReference type="Pfam" id="PF08264"/>
    </source>
</evidence>
<dbReference type="Pfam" id="PF19302">
    <property type="entry name" value="DUF5915"/>
    <property type="match status" value="1"/>
</dbReference>
<dbReference type="Pfam" id="PF08264">
    <property type="entry name" value="Anticodon_1"/>
    <property type="match status" value="1"/>
</dbReference>
<evidence type="ECO:0000256" key="6">
    <source>
        <dbReference type="ARBA" id="ARBA00022917"/>
    </source>
</evidence>
<dbReference type="SUPFAM" id="SSF50677">
    <property type="entry name" value="ValRS/IleRS/LeuRS editing domain"/>
    <property type="match status" value="1"/>
</dbReference>
<evidence type="ECO:0000256" key="4">
    <source>
        <dbReference type="ARBA" id="ARBA00022741"/>
    </source>
</evidence>
<keyword evidence="4 10" id="KW-0547">Nucleotide-binding</keyword>
<dbReference type="Gene3D" id="3.90.740.10">
    <property type="entry name" value="Valyl/Leucyl/Isoleucyl-tRNA synthetase, editing domain"/>
    <property type="match status" value="1"/>
</dbReference>
<evidence type="ECO:0000256" key="5">
    <source>
        <dbReference type="ARBA" id="ARBA00022840"/>
    </source>
</evidence>
<evidence type="ECO:0000313" key="13">
    <source>
        <dbReference type="EMBL" id="CAD9238043.1"/>
    </source>
</evidence>
<dbReference type="PANTHER" id="PTHR42780">
    <property type="entry name" value="SOLEUCYL-TRNA SYNTHETASE"/>
    <property type="match status" value="1"/>
</dbReference>
<evidence type="ECO:0000256" key="7">
    <source>
        <dbReference type="ARBA" id="ARBA00023146"/>
    </source>
</evidence>
<comment type="catalytic activity">
    <reaction evidence="9">
        <text>tRNA(Ile) + L-isoleucine + ATP = L-isoleucyl-tRNA(Ile) + AMP + diphosphate</text>
        <dbReference type="Rhea" id="RHEA:11060"/>
        <dbReference type="Rhea" id="RHEA-COMP:9666"/>
        <dbReference type="Rhea" id="RHEA-COMP:9695"/>
        <dbReference type="ChEBI" id="CHEBI:30616"/>
        <dbReference type="ChEBI" id="CHEBI:33019"/>
        <dbReference type="ChEBI" id="CHEBI:58045"/>
        <dbReference type="ChEBI" id="CHEBI:78442"/>
        <dbReference type="ChEBI" id="CHEBI:78528"/>
        <dbReference type="ChEBI" id="CHEBI:456215"/>
        <dbReference type="EC" id="6.1.1.5"/>
    </reaction>
</comment>
<dbReference type="InterPro" id="IPR002300">
    <property type="entry name" value="aa-tRNA-synth_Ia"/>
</dbReference>
<dbReference type="EMBL" id="HBGH01018228">
    <property type="protein sequence ID" value="CAD9238043.1"/>
    <property type="molecule type" value="Transcribed_RNA"/>
</dbReference>
<dbReference type="HAMAP" id="MF_02003">
    <property type="entry name" value="Ile_tRNA_synth_type2"/>
    <property type="match status" value="1"/>
</dbReference>
<evidence type="ECO:0000256" key="8">
    <source>
        <dbReference type="ARBA" id="ARBA00032665"/>
    </source>
</evidence>
<dbReference type="GO" id="GO:0000049">
    <property type="term" value="F:tRNA binding"/>
    <property type="evidence" value="ECO:0007669"/>
    <property type="project" value="InterPro"/>
</dbReference>
<name>A0A7S1TIQ0_9RHOD</name>
<dbReference type="EC" id="6.1.1.5" evidence="2"/>
<dbReference type="CDD" id="cd00818">
    <property type="entry name" value="IleRS_core"/>
    <property type="match status" value="1"/>
</dbReference>
<evidence type="ECO:0000256" key="1">
    <source>
        <dbReference type="ARBA" id="ARBA00005594"/>
    </source>
</evidence>
<evidence type="ECO:0000259" key="11">
    <source>
        <dbReference type="Pfam" id="PF00133"/>
    </source>
</evidence>
<sequence length="1089" mass="124286">MSMFVAEKVRFPEEEDRILDYWGRIRAFERANELSQGRPVFSFYDGPPFATGLPHYGHLLAGTIKDVVTRYAYANGFHVPRRFGWDCHGLPIEFEIEKKLGIKTKDDVLSMGIAKYNEECRAIVMRFSSQWEATVTRMGRWIDFRNDYKTLDLSFMESVWWVFKQLYDRNLVYSGFRVMPYSTACTTPLSNFEANLNYKEVTDPAVTVSFPILGRENEHFLAWTTTPWTLPSNVALCVNPQMDYVKLLDLRSGLVYYMAEARICHLYKPPKKGSATEAAGYQIQLKLKGTEFVGWQYTPLFDYYAEELGKTAFRVVADDYVTSEAGTGIVHQAPAFGEDDYRVCLANGIVKKDDKLPCPVDESGRFTHPVRDLLGKGVKDADKDIITLLKQSKRLVKNDTILHSYPFCWRSETPLIYKAVPSWFVRVESFKDRLVENNKLSHWVPQEVQFNRFGNWLEGARDWNVSRNRYWGTPIPIWMNARTGETLVVGSVAELERLSGEKGISDIHRHHIDHIKIISPITGDELDRIEEVFDCWFESGSMPYAQIHYPFEPDSEKTFSNSFPADFIAEGLDQTRGWFYTLLALSTALFDKPAFKNCVVNGLVLASDGKKMSKRLKNYPDPLDVVNNHGADALRLYLINSPVVRAEEVRFSEDGVRSVVRDVMLPWFNAYRFLFQNARQLDQGTSKPLILVSGRIRSTNEMDLWIESCMGSLIAFVKKEMDCYRLYTVVPRLLSFIDSLTNWYVRLNRPRLKGQEGPEEMRMALETLAETLITLGQLMAPFTPFFSELTYQSLRLFLPEGSRQESVHFLMLPESKDDTVDLKFEAAVERMQEVILNGRVARDRRNVALKQPLRSITVVHRDPDVLASIKRLERYIMSELNVLEVVYSSDESAYVNLRADADGKVLGKKLGRSFKAVHSAVRSLTPSEVLQFEREQVLTLTVSGQPSGSESHTLSLSDVKIIRELKDGVGGENCEAVGSGGTSGMLILLDLTLDEGLVTRGRCREIVNRTQKLRKKAGLEPEDLIEVYYDCSEPFLVEIFETHGTVICEALKTSPPRPMQEKPELAETIVDEEVDQVEGAFLRLCLARR</sequence>
<dbReference type="InterPro" id="IPR033709">
    <property type="entry name" value="Anticodon_Ile_ABEc"/>
</dbReference>
<dbReference type="FunFam" id="3.40.50.620:FF:000133">
    <property type="entry name" value="Isoleucyl-tRNA synthetase, cytoplasmic"/>
    <property type="match status" value="1"/>
</dbReference>
<dbReference type="InterPro" id="IPR013155">
    <property type="entry name" value="M/V/L/I-tRNA-synth_anticd-bd"/>
</dbReference>
<dbReference type="SUPFAM" id="SSF52374">
    <property type="entry name" value="Nucleotidylyl transferase"/>
    <property type="match status" value="1"/>
</dbReference>
<proteinExistence type="inferred from homology"/>
<dbReference type="InterPro" id="IPR009008">
    <property type="entry name" value="Val/Leu/Ile-tRNA-synth_edit"/>
</dbReference>
<evidence type="ECO:0000256" key="9">
    <source>
        <dbReference type="ARBA" id="ARBA00048359"/>
    </source>
</evidence>
<dbReference type="SUPFAM" id="SSF47323">
    <property type="entry name" value="Anticodon-binding domain of a subclass of class I aminoacyl-tRNA synthetases"/>
    <property type="match status" value="1"/>
</dbReference>
<dbReference type="InterPro" id="IPR009080">
    <property type="entry name" value="tRNAsynth_Ia_anticodon-bd"/>
</dbReference>
<dbReference type="InterPro" id="IPR001412">
    <property type="entry name" value="aa-tRNA-synth_I_CS"/>
</dbReference>
<dbReference type="Gene3D" id="1.10.730.10">
    <property type="entry name" value="Isoleucyl-tRNA Synthetase, Domain 1"/>
    <property type="match status" value="1"/>
</dbReference>
<dbReference type="AlphaFoldDB" id="A0A7S1TIQ0"/>
<organism evidence="13">
    <name type="scientific">Compsopogon caeruleus</name>
    <dbReference type="NCBI Taxonomy" id="31354"/>
    <lineage>
        <taxon>Eukaryota</taxon>
        <taxon>Rhodophyta</taxon>
        <taxon>Compsopogonophyceae</taxon>
        <taxon>Compsopogonales</taxon>
        <taxon>Compsopogonaceae</taxon>
        <taxon>Compsopogon</taxon>
    </lineage>
</organism>
<evidence type="ECO:0000256" key="2">
    <source>
        <dbReference type="ARBA" id="ARBA00013165"/>
    </source>
</evidence>
<feature type="domain" description="Methionyl/Valyl/Leucyl/Isoleucyl-tRNA synthetase anticodon-binding" evidence="12">
    <location>
        <begin position="703"/>
        <end position="855"/>
    </location>
</feature>
<protein>
    <recommendedName>
        <fullName evidence="2">isoleucine--tRNA ligase</fullName>
        <ecNumber evidence="2">6.1.1.5</ecNumber>
    </recommendedName>
    <alternativeName>
        <fullName evidence="8">Isoleucyl-tRNA synthetase</fullName>
    </alternativeName>
</protein>
<gene>
    <name evidence="13" type="ORF">CCAE0312_LOCUS10144</name>
</gene>
<dbReference type="InterPro" id="IPR023586">
    <property type="entry name" value="Ile-tRNA-ligase_type2"/>
</dbReference>
<comment type="similarity">
    <text evidence="1 10">Belongs to the class-I aminoacyl-tRNA synthetase family.</text>
</comment>
<dbReference type="FunFam" id="1.10.730.10:FF:000004">
    <property type="entry name" value="Isoleucyl-tRNA synthetase, cytoplasmic"/>
    <property type="match status" value="1"/>
</dbReference>